<dbReference type="EMBL" id="JAOZYB010000334">
    <property type="protein sequence ID" value="MEB3965666.1"/>
    <property type="molecule type" value="Genomic_DNA"/>
</dbReference>
<organism evidence="2 3">
    <name type="scientific">Streptomyces kunmingensis</name>
    <dbReference type="NCBI Taxonomy" id="68225"/>
    <lineage>
        <taxon>Bacteria</taxon>
        <taxon>Bacillati</taxon>
        <taxon>Actinomycetota</taxon>
        <taxon>Actinomycetes</taxon>
        <taxon>Kitasatosporales</taxon>
        <taxon>Streptomycetaceae</taxon>
        <taxon>Streptomyces</taxon>
    </lineage>
</organism>
<comment type="caution">
    <text evidence="2">The sequence shown here is derived from an EMBL/GenBank/DDBJ whole genome shotgun (WGS) entry which is preliminary data.</text>
</comment>
<accession>A0ABU6CLS0</accession>
<dbReference type="RefSeq" id="WP_324774134.1">
    <property type="nucleotide sequence ID" value="NZ_BAAATS010000030.1"/>
</dbReference>
<proteinExistence type="predicted"/>
<name>A0ABU6CLS0_9ACTN</name>
<reference evidence="2 3" key="1">
    <citation type="submission" date="2022-10" db="EMBL/GenBank/DDBJ databases">
        <authorList>
            <person name="Xie J."/>
            <person name="Shen N."/>
        </authorList>
    </citation>
    <scope>NUCLEOTIDE SEQUENCE [LARGE SCALE GENOMIC DNA]</scope>
    <source>
        <strain evidence="2 3">DSM 41681</strain>
    </source>
</reference>
<feature type="region of interest" description="Disordered" evidence="1">
    <location>
        <begin position="652"/>
        <end position="693"/>
    </location>
</feature>
<evidence type="ECO:0000313" key="3">
    <source>
        <dbReference type="Proteomes" id="UP001352223"/>
    </source>
</evidence>
<keyword evidence="3" id="KW-1185">Reference proteome</keyword>
<evidence type="ECO:0000313" key="2">
    <source>
        <dbReference type="EMBL" id="MEB3965666.1"/>
    </source>
</evidence>
<protein>
    <submittedName>
        <fullName evidence="2">Uncharacterized protein</fullName>
    </submittedName>
</protein>
<dbReference type="Proteomes" id="UP001352223">
    <property type="component" value="Unassembled WGS sequence"/>
</dbReference>
<evidence type="ECO:0000256" key="1">
    <source>
        <dbReference type="SAM" id="MobiDB-lite"/>
    </source>
</evidence>
<gene>
    <name evidence="2" type="ORF">OKJ48_36410</name>
</gene>
<sequence length="693" mass="76256">MPTYHEILTTDLSALNDSADRWESMAGKFEKQEGVYRDKVYGISMGQTWEGLSADAANATFKITLKEFKNAQTEAKAVASLLRDAHTQFVTLKGKLQTARDEAIAADMQVSDQGLVRYDYSKLSEGEKTALRHDLDYQASISKAVRSWQDHIDQAVRAVTEADDGVRIALKAVVVDSNTNDGTEKGFNADAKGDIEKYEADEVRDIALRINHGEKVSGKELSELQRAFRDNGDDKAFGRTLLDGLGARGTIQFTNRLNDLAHVRDTKHAGDYTAIETGLSNSLATATKDTKSSWYKDWRADMQKAGVARYETDSQGARLDKARGYQSLITLMQHGGGYEGQVLQDLSDDMIEAEKKNPDIWDLKHEYAGKRDGWFANDPVDGALGLMSHDPKTAADYLSDDHRMKYLMHDRDWNVTIHGTEAAKATVYSQGLDADDRVGLGAALQAGATGMDPSDEHAKYVEHSDDNKHILKSSVKYLADEGDKFPPSLRDPMAKVFANHGSTIHEAMSSANMAHSPVPQDELYEVTKQISKSQDSYADLNSGLNHAMVNGVHESGQQDPKDSLTRAGRTVGFLEQARVDAAGDPEVAEFKSKWIVDKAVSYIPVASDDVQAGVDYVTDKWLADEQQKLDDKAADENVAHYENRNEQLMALAEEWRKSHGSDSSSEYGPEDAIDQAATAGIERARGVSGESAK</sequence>